<comment type="caution">
    <text evidence="16">The sequence shown here is derived from an EMBL/GenBank/DDBJ whole genome shotgun (WGS) entry which is preliminary data.</text>
</comment>
<keyword evidence="4 13" id="KW-0138">CF(0)</keyword>
<evidence type="ECO:0000256" key="14">
    <source>
        <dbReference type="RuleBase" id="RU003848"/>
    </source>
</evidence>
<comment type="subcellular location">
    <subcellularLocation>
        <location evidence="13">Cell membrane</location>
        <topology evidence="13">Single-pass membrane protein</topology>
    </subcellularLocation>
    <subcellularLocation>
        <location evidence="12">Endomembrane system</location>
        <topology evidence="12">Single-pass membrane protein</topology>
    </subcellularLocation>
</comment>
<dbReference type="NCBIfam" id="TIGR01144">
    <property type="entry name" value="ATP_synt_b"/>
    <property type="match status" value="1"/>
</dbReference>
<keyword evidence="10 13" id="KW-0066">ATP synthesis</keyword>
<evidence type="ECO:0000256" key="7">
    <source>
        <dbReference type="ARBA" id="ARBA00022989"/>
    </source>
</evidence>
<evidence type="ECO:0000256" key="11">
    <source>
        <dbReference type="ARBA" id="ARBA00025198"/>
    </source>
</evidence>
<dbReference type="STRING" id="1805209.AUJ73_01895"/>
<dbReference type="CDD" id="cd06503">
    <property type="entry name" value="ATP-synt_Fo_b"/>
    <property type="match status" value="1"/>
</dbReference>
<comment type="function">
    <text evidence="13">Component of the F(0) channel, it forms part of the peripheral stalk, linking F(1) to F(0).</text>
</comment>
<keyword evidence="9 13" id="KW-0472">Membrane</keyword>
<comment type="function">
    <text evidence="11 13">F(1)F(0) ATP synthase produces ATP from ADP in the presence of a proton or sodium gradient. F-type ATPases consist of two structural domains, F(1) containing the extramembraneous catalytic core and F(0) containing the membrane proton channel, linked together by a central stalk and a peripheral stalk. During catalysis, ATP synthesis in the catalytic domain of F(1) is coupled via a rotary mechanism of the central stalk subunits to proton translocation.</text>
</comment>
<dbReference type="PANTHER" id="PTHR33445:SF1">
    <property type="entry name" value="ATP SYNTHASE SUBUNIT B"/>
    <property type="match status" value="1"/>
</dbReference>
<sequence length="163" mass="18868">MENIGIEPSQLLTQVINFLLMVILLTKLLYKPVLKALDERKKKIEESLKLAEEIKLEADKNEKKRQEIINKSKQEAKQIIEEAKKTAKQVEAEIIMKAHNEAEMIIEKGKKDIEGEREQMEKQLRNKTIEIASEMAEKVIGMVLSDSDHHKIINNKLKDLKNI</sequence>
<keyword evidence="15" id="KW-0175">Coiled coil</keyword>
<feature type="coiled-coil region" evidence="15">
    <location>
        <begin position="34"/>
        <end position="137"/>
    </location>
</feature>
<dbReference type="GO" id="GO:0005886">
    <property type="term" value="C:plasma membrane"/>
    <property type="evidence" value="ECO:0007669"/>
    <property type="project" value="UniProtKB-SubCell"/>
</dbReference>
<dbReference type="EMBL" id="MNUY01000028">
    <property type="protein sequence ID" value="OIO14684.1"/>
    <property type="molecule type" value="Genomic_DNA"/>
</dbReference>
<dbReference type="AlphaFoldDB" id="A0A1J4TR66"/>
<feature type="transmembrane region" description="Helical" evidence="13">
    <location>
        <begin position="12"/>
        <end position="30"/>
    </location>
</feature>
<dbReference type="GO" id="GO:0012505">
    <property type="term" value="C:endomembrane system"/>
    <property type="evidence" value="ECO:0007669"/>
    <property type="project" value="UniProtKB-SubCell"/>
</dbReference>
<dbReference type="InterPro" id="IPR050059">
    <property type="entry name" value="ATP_synthase_B_chain"/>
</dbReference>
<comment type="subunit">
    <text evidence="13">F-type ATPases have 2 components, F(1) - the catalytic core - and F(0) - the membrane proton channel. F(1) has five subunits: alpha(3), beta(3), gamma(1), delta(1), epsilon(1). F(0) has three main subunits: a(1), b(2) and c(10-14). The alpha and beta chains form an alternating ring which encloses part of the gamma chain. F(1) is attached to F(0) by a central stalk formed by the gamma and epsilon chains, while a peripheral stalk is formed by the delta and b chains.</text>
</comment>
<accession>A0A1J4TR66</accession>
<dbReference type="InterPro" id="IPR005864">
    <property type="entry name" value="ATP_synth_F0_bsu_bac"/>
</dbReference>
<name>A0A1J4TR66_9BACT</name>
<dbReference type="GO" id="GO:0045259">
    <property type="term" value="C:proton-transporting ATP synthase complex"/>
    <property type="evidence" value="ECO:0007669"/>
    <property type="project" value="UniProtKB-KW"/>
</dbReference>
<reference evidence="16 17" key="1">
    <citation type="journal article" date="2016" name="Environ. Microbiol.">
        <title>Genomic resolution of a cold subsurface aquifer community provides metabolic insights for novel microbes adapted to high CO concentrations.</title>
        <authorList>
            <person name="Probst A.J."/>
            <person name="Castelle C.J."/>
            <person name="Singh A."/>
            <person name="Brown C.T."/>
            <person name="Anantharaman K."/>
            <person name="Sharon I."/>
            <person name="Hug L.A."/>
            <person name="Burstein D."/>
            <person name="Emerson J.B."/>
            <person name="Thomas B.C."/>
            <person name="Banfield J.F."/>
        </authorList>
    </citation>
    <scope>NUCLEOTIDE SEQUENCE [LARGE SCALE GENOMIC DNA]</scope>
    <source>
        <strain evidence="16">CG1_02_37_22</strain>
    </source>
</reference>
<keyword evidence="7 13" id="KW-1133">Transmembrane helix</keyword>
<evidence type="ECO:0000256" key="15">
    <source>
        <dbReference type="SAM" id="Coils"/>
    </source>
</evidence>
<keyword evidence="2 13" id="KW-0813">Transport</keyword>
<dbReference type="SUPFAM" id="SSF81573">
    <property type="entry name" value="F1F0 ATP synthase subunit B, membrane domain"/>
    <property type="match status" value="1"/>
</dbReference>
<dbReference type="Gene3D" id="1.20.5.620">
    <property type="entry name" value="F1F0 ATP synthase subunit B, membrane domain"/>
    <property type="match status" value="1"/>
</dbReference>
<dbReference type="GO" id="GO:0046961">
    <property type="term" value="F:proton-transporting ATPase activity, rotational mechanism"/>
    <property type="evidence" value="ECO:0007669"/>
    <property type="project" value="TreeGrafter"/>
</dbReference>
<evidence type="ECO:0000256" key="12">
    <source>
        <dbReference type="ARBA" id="ARBA00037847"/>
    </source>
</evidence>
<evidence type="ECO:0000313" key="17">
    <source>
        <dbReference type="Proteomes" id="UP000183120"/>
    </source>
</evidence>
<comment type="similarity">
    <text evidence="1 13 14">Belongs to the ATPase B chain family.</text>
</comment>
<evidence type="ECO:0000256" key="8">
    <source>
        <dbReference type="ARBA" id="ARBA00023065"/>
    </source>
</evidence>
<dbReference type="PANTHER" id="PTHR33445">
    <property type="entry name" value="ATP SYNTHASE SUBUNIT B', CHLOROPLASTIC"/>
    <property type="match status" value="1"/>
</dbReference>
<dbReference type="InterPro" id="IPR002146">
    <property type="entry name" value="ATP_synth_b/b'su_bac/chlpt"/>
</dbReference>
<protein>
    <recommendedName>
        <fullName evidence="13">ATP synthase subunit b</fullName>
    </recommendedName>
    <alternativeName>
        <fullName evidence="13">ATP synthase F(0) sector subunit b</fullName>
    </alternativeName>
    <alternativeName>
        <fullName evidence="13">ATPase subunit I</fullName>
    </alternativeName>
    <alternativeName>
        <fullName evidence="13">F-type ATPase subunit b</fullName>
        <shortName evidence="13">F-ATPase subunit b</shortName>
    </alternativeName>
</protein>
<dbReference type="GO" id="GO:0046933">
    <property type="term" value="F:proton-transporting ATP synthase activity, rotational mechanism"/>
    <property type="evidence" value="ECO:0007669"/>
    <property type="project" value="UniProtKB-UniRule"/>
</dbReference>
<evidence type="ECO:0000256" key="5">
    <source>
        <dbReference type="ARBA" id="ARBA00022692"/>
    </source>
</evidence>
<keyword evidence="5 13" id="KW-0812">Transmembrane</keyword>
<keyword evidence="8 13" id="KW-0406">Ion transport</keyword>
<evidence type="ECO:0000256" key="6">
    <source>
        <dbReference type="ARBA" id="ARBA00022781"/>
    </source>
</evidence>
<dbReference type="Proteomes" id="UP000183120">
    <property type="component" value="Unassembled WGS sequence"/>
</dbReference>
<keyword evidence="6 13" id="KW-0375">Hydrogen ion transport</keyword>
<dbReference type="HAMAP" id="MF_01398">
    <property type="entry name" value="ATP_synth_b_bprime"/>
    <property type="match status" value="1"/>
</dbReference>
<dbReference type="InterPro" id="IPR028987">
    <property type="entry name" value="ATP_synth_B-like_membr_sf"/>
</dbReference>
<evidence type="ECO:0000313" key="16">
    <source>
        <dbReference type="EMBL" id="OIO14684.1"/>
    </source>
</evidence>
<dbReference type="Pfam" id="PF00430">
    <property type="entry name" value="ATP-synt_B"/>
    <property type="match status" value="1"/>
</dbReference>
<evidence type="ECO:0000256" key="13">
    <source>
        <dbReference type="HAMAP-Rule" id="MF_01398"/>
    </source>
</evidence>
<evidence type="ECO:0000256" key="1">
    <source>
        <dbReference type="ARBA" id="ARBA00005513"/>
    </source>
</evidence>
<gene>
    <name evidence="13" type="primary">atpF</name>
    <name evidence="16" type="ORF">AUJ73_01895</name>
</gene>
<evidence type="ECO:0000256" key="9">
    <source>
        <dbReference type="ARBA" id="ARBA00023136"/>
    </source>
</evidence>
<proteinExistence type="inferred from homology"/>
<evidence type="ECO:0000256" key="3">
    <source>
        <dbReference type="ARBA" id="ARBA00022475"/>
    </source>
</evidence>
<keyword evidence="3 13" id="KW-1003">Cell membrane</keyword>
<evidence type="ECO:0000256" key="10">
    <source>
        <dbReference type="ARBA" id="ARBA00023310"/>
    </source>
</evidence>
<evidence type="ECO:0000256" key="2">
    <source>
        <dbReference type="ARBA" id="ARBA00022448"/>
    </source>
</evidence>
<organism evidence="16 17">
    <name type="scientific">Candidatus Gottesmanbacteria bacterium CG1_02_37_22</name>
    <dbReference type="NCBI Taxonomy" id="1805209"/>
    <lineage>
        <taxon>Bacteria</taxon>
        <taxon>Candidatus Gottesmaniibacteriota</taxon>
    </lineage>
</organism>
<evidence type="ECO:0000256" key="4">
    <source>
        <dbReference type="ARBA" id="ARBA00022547"/>
    </source>
</evidence>